<dbReference type="AlphaFoldDB" id="A0A369PZN1"/>
<name>A0A369PZN1_9SPHI</name>
<evidence type="ECO:0000313" key="1">
    <source>
        <dbReference type="EMBL" id="RDC55528.1"/>
    </source>
</evidence>
<sequence length="84" mass="9773">MKHFNKIPWISCFRGKKILAADYGPRKHRIHGKIKFTICGVNELRCILTKIIPWISCLRGKKILAADYGPRKHRIQGKINLPHE</sequence>
<proteinExistence type="predicted"/>
<accession>A0A369PZN1</accession>
<comment type="caution">
    <text evidence="1">The sequence shown here is derived from an EMBL/GenBank/DDBJ whole genome shotgun (WGS) entry which is preliminary data.</text>
</comment>
<evidence type="ECO:0000313" key="2">
    <source>
        <dbReference type="Proteomes" id="UP000253961"/>
    </source>
</evidence>
<dbReference type="Proteomes" id="UP000253961">
    <property type="component" value="Unassembled WGS sequence"/>
</dbReference>
<dbReference type="EMBL" id="QPKV01000006">
    <property type="protein sequence ID" value="RDC55528.1"/>
    <property type="molecule type" value="Genomic_DNA"/>
</dbReference>
<gene>
    <name evidence="1" type="ORF">DU508_14675</name>
</gene>
<protein>
    <submittedName>
        <fullName evidence="1">Uncharacterized protein</fullName>
    </submittedName>
</protein>
<keyword evidence="2" id="KW-1185">Reference proteome</keyword>
<reference evidence="1 2" key="1">
    <citation type="submission" date="2018-07" db="EMBL/GenBank/DDBJ databases">
        <title>Pedobacter sp. nov., isolated from soil.</title>
        <authorList>
            <person name="Zhou L.Y."/>
            <person name="Du Z.J."/>
        </authorList>
    </citation>
    <scope>NUCLEOTIDE SEQUENCE [LARGE SCALE GENOMIC DNA]</scope>
    <source>
        <strain evidence="1 2">JDX94</strain>
    </source>
</reference>
<organism evidence="1 2">
    <name type="scientific">Pedobacter chinensis</name>
    <dbReference type="NCBI Taxonomy" id="2282421"/>
    <lineage>
        <taxon>Bacteria</taxon>
        <taxon>Pseudomonadati</taxon>
        <taxon>Bacteroidota</taxon>
        <taxon>Sphingobacteriia</taxon>
        <taxon>Sphingobacteriales</taxon>
        <taxon>Sphingobacteriaceae</taxon>
        <taxon>Pedobacter</taxon>
    </lineage>
</organism>